<sequence>MAFPSLSLAVLKPSTSFTEVVSDKFRRALSNPIEDARLSALDKVSIFSNYYSPAPLCPQTPPPYQTLLPAFHASNSGRLLLQKLLLGAAATLLLVGLWVNVSMVEKLQPSTYPTLQNAPLPHLEVITKGIIVCMFDAMLPIGVSLIHELRKRGNRDVIQVYHCLGELSPLSQRILINTDPLLEIIDPCTEHLLSGTFSFEMAKDFRNFFLKPLAIHHTRLLDVLVIDADCILLEDPAKLWKVEAYETTGTVFFYDRVIRENSYLNGKHEHDGKEETTLQELLRIWPYDEFNMTFGPSQTVLQALSYNKHTAHEQDSSILAIDKRRASNAMAVLWKLITHQRYHLTYSWGDKENFWLAFELSHTPYSFSPFACAATGKAQEHDPRTVCGDIAHYFPSASDSVRLFHVNGNGLINPYRKVDYVNGYDTQFDPNKMNELMEKIPTYVSAQTIRAPTPIVQPNGSCPQECMYDHGAELVPEGFREHFEWRIRKTFQIAHDIDFARRTIED</sequence>
<dbReference type="GO" id="GO:0005794">
    <property type="term" value="C:Golgi apparatus"/>
    <property type="evidence" value="ECO:0007669"/>
    <property type="project" value="TreeGrafter"/>
</dbReference>
<protein>
    <recommendedName>
        <fullName evidence="12">Nucleotide-diphospho-sugar transferase</fullName>
    </recommendedName>
</protein>
<keyword evidence="3" id="KW-0328">Glycosyltransferase</keyword>
<dbReference type="InterPro" id="IPR022751">
    <property type="entry name" value="Alpha_mannosyltransferase"/>
</dbReference>
<name>A0A1V9ZLR9_9STRA</name>
<comment type="subcellular location">
    <subcellularLocation>
        <location evidence="1">Membrane</location>
        <topology evidence="1">Single-pass type II membrane protein</topology>
    </subcellularLocation>
</comment>
<evidence type="ECO:0000313" key="10">
    <source>
        <dbReference type="EMBL" id="OQR98944.1"/>
    </source>
</evidence>
<dbReference type="PANTHER" id="PTHR31392:SF1">
    <property type="entry name" value="ALPHA-1,3-MANNOSYLTRANSFERASE MNN1-RELATED"/>
    <property type="match status" value="1"/>
</dbReference>
<comment type="similarity">
    <text evidence="2">Belongs to the MNN1/MNT family.</text>
</comment>
<dbReference type="PANTHER" id="PTHR31392">
    <property type="entry name" value="ALPHA-1,3-MANNOSYLTRANSFERASE MNN1-RELATED"/>
    <property type="match status" value="1"/>
</dbReference>
<organism evidence="10 11">
    <name type="scientific">Thraustotheca clavata</name>
    <dbReference type="NCBI Taxonomy" id="74557"/>
    <lineage>
        <taxon>Eukaryota</taxon>
        <taxon>Sar</taxon>
        <taxon>Stramenopiles</taxon>
        <taxon>Oomycota</taxon>
        <taxon>Saprolegniomycetes</taxon>
        <taxon>Saprolegniales</taxon>
        <taxon>Achlyaceae</taxon>
        <taxon>Thraustotheca</taxon>
    </lineage>
</organism>
<evidence type="ECO:0000256" key="7">
    <source>
        <dbReference type="ARBA" id="ARBA00022989"/>
    </source>
</evidence>
<gene>
    <name evidence="10" type="ORF">THRCLA_06618</name>
</gene>
<evidence type="ECO:0000256" key="5">
    <source>
        <dbReference type="ARBA" id="ARBA00022692"/>
    </source>
</evidence>
<dbReference type="STRING" id="74557.A0A1V9ZLR9"/>
<evidence type="ECO:0008006" key="12">
    <source>
        <dbReference type="Google" id="ProtNLM"/>
    </source>
</evidence>
<dbReference type="EMBL" id="JNBS01001830">
    <property type="protein sequence ID" value="OQR98944.1"/>
    <property type="molecule type" value="Genomic_DNA"/>
</dbReference>
<keyword evidence="11" id="KW-1185">Reference proteome</keyword>
<proteinExistence type="inferred from homology"/>
<evidence type="ECO:0000256" key="9">
    <source>
        <dbReference type="ARBA" id="ARBA00023180"/>
    </source>
</evidence>
<evidence type="ECO:0000256" key="8">
    <source>
        <dbReference type="ARBA" id="ARBA00023136"/>
    </source>
</evidence>
<evidence type="ECO:0000256" key="6">
    <source>
        <dbReference type="ARBA" id="ARBA00022968"/>
    </source>
</evidence>
<evidence type="ECO:0000256" key="4">
    <source>
        <dbReference type="ARBA" id="ARBA00022679"/>
    </source>
</evidence>
<keyword evidence="6" id="KW-0735">Signal-anchor</keyword>
<dbReference type="OrthoDB" id="430354at2759"/>
<evidence type="ECO:0000256" key="3">
    <source>
        <dbReference type="ARBA" id="ARBA00022676"/>
    </source>
</evidence>
<dbReference type="GO" id="GO:0016020">
    <property type="term" value="C:membrane"/>
    <property type="evidence" value="ECO:0007669"/>
    <property type="project" value="UniProtKB-SubCell"/>
</dbReference>
<keyword evidence="7" id="KW-1133">Transmembrane helix</keyword>
<accession>A0A1V9ZLR9</accession>
<dbReference type="GO" id="GO:0000033">
    <property type="term" value="F:alpha-1,3-mannosyltransferase activity"/>
    <property type="evidence" value="ECO:0007669"/>
    <property type="project" value="TreeGrafter"/>
</dbReference>
<dbReference type="SUPFAM" id="SSF53448">
    <property type="entry name" value="Nucleotide-diphospho-sugar transferases"/>
    <property type="match status" value="1"/>
</dbReference>
<reference evidence="10 11" key="1">
    <citation type="journal article" date="2014" name="Genome Biol. Evol.">
        <title>The secreted proteins of Achlya hypogyna and Thraustotheca clavata identify the ancestral oomycete secretome and reveal gene acquisitions by horizontal gene transfer.</title>
        <authorList>
            <person name="Misner I."/>
            <person name="Blouin N."/>
            <person name="Leonard G."/>
            <person name="Richards T.A."/>
            <person name="Lane C.E."/>
        </authorList>
    </citation>
    <scope>NUCLEOTIDE SEQUENCE [LARGE SCALE GENOMIC DNA]</scope>
    <source>
        <strain evidence="10 11">ATCC 34112</strain>
    </source>
</reference>
<keyword evidence="9" id="KW-0325">Glycoprotein</keyword>
<dbReference type="Proteomes" id="UP000243217">
    <property type="component" value="Unassembled WGS sequence"/>
</dbReference>
<dbReference type="InterPro" id="IPR029044">
    <property type="entry name" value="Nucleotide-diphossugar_trans"/>
</dbReference>
<dbReference type="AlphaFoldDB" id="A0A1V9ZLR9"/>
<keyword evidence="5" id="KW-0812">Transmembrane</keyword>
<keyword evidence="4" id="KW-0808">Transferase</keyword>
<keyword evidence="8" id="KW-0472">Membrane</keyword>
<dbReference type="Pfam" id="PF11051">
    <property type="entry name" value="Mannosyl_trans3"/>
    <property type="match status" value="1"/>
</dbReference>
<evidence type="ECO:0000256" key="1">
    <source>
        <dbReference type="ARBA" id="ARBA00004606"/>
    </source>
</evidence>
<dbReference type="GO" id="GO:0006493">
    <property type="term" value="P:protein O-linked glycosylation"/>
    <property type="evidence" value="ECO:0007669"/>
    <property type="project" value="TreeGrafter"/>
</dbReference>
<evidence type="ECO:0000313" key="11">
    <source>
        <dbReference type="Proteomes" id="UP000243217"/>
    </source>
</evidence>
<comment type="caution">
    <text evidence="10">The sequence shown here is derived from an EMBL/GenBank/DDBJ whole genome shotgun (WGS) entry which is preliminary data.</text>
</comment>
<evidence type="ECO:0000256" key="2">
    <source>
        <dbReference type="ARBA" id="ARBA00009105"/>
    </source>
</evidence>